<reference evidence="2" key="2">
    <citation type="submission" date="2025-08" db="UniProtKB">
        <authorList>
            <consortium name="RefSeq"/>
        </authorList>
    </citation>
    <scope>IDENTIFICATION</scope>
    <source>
        <tissue evidence="2">Leaf</tissue>
    </source>
</reference>
<dbReference type="Proteomes" id="UP000790787">
    <property type="component" value="Chromosome 2"/>
</dbReference>
<evidence type="ECO:0000313" key="1">
    <source>
        <dbReference type="Proteomes" id="UP000790787"/>
    </source>
</evidence>
<sequence length="1040" mass="119476">MDFSQVHVTKEEMQKLSSNRKRFSAKDFIPIEVSIIPEPTVLDQNKEIERVHKEAEKDRKEAHTYNEPIQLSSSTRDDTTYKDQENDTIMEGLTEEQPSSKSDNELTQTARKSLLIEGRKDTTNQVQQNVTFFNNLSPRRLRDSRRSGTFYAKCDKQLRNLMWDDLRETAGTINGPWGFVGDFNVISNVAEKLGGRDFRVEESLDFISYLSDCEIHDGGYVGSGFTWTDNRDPPNTIWKRLDILVYNAEWFDLFGGTSVTHMSRSCSDRSPLLIACGSIPSEHVRTAFGDIYEEPKKLEMEIRRLEEVYLNDNNQGNMLKLSKAKAEFTRFLKLQDSVLRQKARVEGTTEIADAGVRFFHDLFSVDNTTEDLQALNIIKKVINNDDNNFLMSTPSTQEVKDNIFSIDPDSAPGPDGLSGRFYQTAWSVVGNDVHRAVVAFFHGAVLPRKPMRGGNVVIKLDMTKAYDRSMVASMASLNPAEVLDKMLNALQNNRRFHGFYMKRQGPQVNHLAFADDTILFTSGEKHSLQLILNILNTYETVSDQLINKNKSCYSMAENTPQSIIRRVEMILGMRFDKLPMSGGMAVLIRHVLLAINTHTLASIHPPKGSLDVIEMFIARFFWSDQEEGERYHWVSWSNLCFPYEEGEANFRRLEDINQAFTAKQWWNLRTSNSLWSQFMKAKYFGNEHPVNLQWRNGQSHSWKAIFLNEGLWDWSTLNIQPPDNMKDQISALQINLHPDENDTPIWNEIQDGKFSIASAWKTLRQRKHISQFDSMIWHKNVPFKMACITWRAVHDIIPTDDRIKKFGTNIISKCCCCTSLNMQPAEESVQHLFTSGRYTQLLWDYYASKLDIVYRGVPLRNLLIKPPILFVKLNSDGSCRNGECGGGGLVRDSLCKFIMAYSISLGQCTSSWAEACAFLFGIKWCIEKRFNLIIGEINSMLLQNCISGNWTIPWRIKEAVQDIKKLINRQDIFTNHCFREANQVADRMASLSHNQENQYICTNFCSLPSQIKGLLNTYRWQMLSFRVKKRGPSMLKFDPP</sequence>
<proteinExistence type="predicted"/>
<accession>A0AC58SCB1</accession>
<gene>
    <name evidence="2" type="primary">LOC142166877</name>
</gene>
<reference evidence="1" key="1">
    <citation type="journal article" date="2014" name="Nat. Commun.">
        <title>The tobacco genome sequence and its comparison with those of tomato and potato.</title>
        <authorList>
            <person name="Sierro N."/>
            <person name="Battey J.N."/>
            <person name="Ouadi S."/>
            <person name="Bakaher N."/>
            <person name="Bovet L."/>
            <person name="Willig A."/>
            <person name="Goepfert S."/>
            <person name="Peitsch M.C."/>
            <person name="Ivanov N.V."/>
        </authorList>
    </citation>
    <scope>NUCLEOTIDE SEQUENCE [LARGE SCALE GENOMIC DNA]</scope>
</reference>
<protein>
    <submittedName>
        <fullName evidence="2">Uncharacterized protein LOC142166877</fullName>
    </submittedName>
</protein>
<evidence type="ECO:0000313" key="2">
    <source>
        <dbReference type="RefSeq" id="XP_075082606.1"/>
    </source>
</evidence>
<dbReference type="RefSeq" id="XP_075082606.1">
    <property type="nucleotide sequence ID" value="XM_075226505.1"/>
</dbReference>
<organism evidence="1 2">
    <name type="scientific">Nicotiana tabacum</name>
    <name type="common">Common tobacco</name>
    <dbReference type="NCBI Taxonomy" id="4097"/>
    <lineage>
        <taxon>Eukaryota</taxon>
        <taxon>Viridiplantae</taxon>
        <taxon>Streptophyta</taxon>
        <taxon>Embryophyta</taxon>
        <taxon>Tracheophyta</taxon>
        <taxon>Spermatophyta</taxon>
        <taxon>Magnoliopsida</taxon>
        <taxon>eudicotyledons</taxon>
        <taxon>Gunneridae</taxon>
        <taxon>Pentapetalae</taxon>
        <taxon>asterids</taxon>
        <taxon>lamiids</taxon>
        <taxon>Solanales</taxon>
        <taxon>Solanaceae</taxon>
        <taxon>Nicotianoideae</taxon>
        <taxon>Nicotianeae</taxon>
        <taxon>Nicotiana</taxon>
    </lineage>
</organism>
<name>A0AC58SCB1_TOBAC</name>
<keyword evidence="1" id="KW-1185">Reference proteome</keyword>